<evidence type="ECO:0000313" key="6">
    <source>
        <dbReference type="Proteomes" id="UP000269154"/>
    </source>
</evidence>
<accession>A0A3N6RJS5</accession>
<feature type="modified residue" description="4-aspartylphosphate" evidence="3">
    <location>
        <position position="324"/>
    </location>
</feature>
<dbReference type="InterPro" id="IPR001789">
    <property type="entry name" value="Sig_transdc_resp-reg_receiver"/>
</dbReference>
<dbReference type="Pfam" id="PF14332">
    <property type="entry name" value="DUF4388"/>
    <property type="match status" value="1"/>
</dbReference>
<reference evidence="5 6" key="1">
    <citation type="journal article" date="2018" name="ACS Chem. Biol.">
        <title>Ketoreductase domain dysfunction expands chemodiversity: malyngamide biosynthesis in the cyanobacterium Okeania hirsuta.</title>
        <authorList>
            <person name="Moss N.A."/>
            <person name="Leao T."/>
            <person name="Rankin M."/>
            <person name="McCullough T.M."/>
            <person name="Qu P."/>
            <person name="Korobeynikov A."/>
            <person name="Smith J.L."/>
            <person name="Gerwick L."/>
            <person name="Gerwick W.H."/>
        </authorList>
    </citation>
    <scope>NUCLEOTIDE SEQUENCE [LARGE SCALE GENOMIC DNA]</scope>
    <source>
        <strain evidence="5 6">PAB10Feb10-1</strain>
    </source>
</reference>
<comment type="induction">
    <text evidence="2">By nitrogen starvation.</text>
</comment>
<sequence>MLSIANINNLSLTNGLITISRKQFTGSLNVLASPIDKWSLYFFRGRIVWGYSCEHSRRQLRQHIIRYQVKINPINLDPFQINNNHNCWIYQLLCSLLQEQQITREQFEKIVKSIVLEVLFDILQQENQRQISYKIEPNITTNILRWPRVLIDTKIILKKAVENWCNWSSSGLKNLSPNFGIILYKPEQFQEKISPILYTKLGKLINSQCSLRDMASQIKSDQFRLAKFFLPHIQKGLIKLTKLPDIPIIFPQFQKTNLQLYKQREFSQKKKNKALIACIDDSLIVCHQMKQIMTANSFDFVGINSSVKAIITLIEKKPDLIFLDLIMPIANGYEICAQIRRISALKETPVIILTSSNRLIDRVRATMVGCSDYLVKPIREKQVLEIVNKYVTSSSCLPQTPISETLALQFS</sequence>
<comment type="subcellular location">
    <subcellularLocation>
        <location evidence="2">Cell septum</location>
    </subcellularLocation>
</comment>
<dbReference type="PIRSF" id="PIRSF005897">
    <property type="entry name" value="RR_PatA"/>
    <property type="match status" value="1"/>
</dbReference>
<evidence type="ECO:0000256" key="2">
    <source>
        <dbReference type="PIRNR" id="PIRNR005897"/>
    </source>
</evidence>
<dbReference type="Gene3D" id="3.40.50.2300">
    <property type="match status" value="1"/>
</dbReference>
<dbReference type="GO" id="GO:0030428">
    <property type="term" value="C:cell septum"/>
    <property type="evidence" value="ECO:0007669"/>
    <property type="project" value="UniProtKB-SubCell"/>
</dbReference>
<dbReference type="RefSeq" id="WP_124146696.1">
    <property type="nucleotide sequence ID" value="NZ_CAWOKI010000188.1"/>
</dbReference>
<name>A0A3N6RJS5_9CYAN</name>
<dbReference type="Proteomes" id="UP000269154">
    <property type="component" value="Unassembled WGS sequence"/>
</dbReference>
<dbReference type="AlphaFoldDB" id="A0A3N6RJS5"/>
<keyword evidence="1 3" id="KW-0597">Phosphoprotein</keyword>
<feature type="domain" description="Response regulatory" evidence="4">
    <location>
        <begin position="275"/>
        <end position="391"/>
    </location>
</feature>
<dbReference type="SMART" id="SM00448">
    <property type="entry name" value="REC"/>
    <property type="match status" value="1"/>
</dbReference>
<evidence type="ECO:0000313" key="5">
    <source>
        <dbReference type="EMBL" id="RQH45704.1"/>
    </source>
</evidence>
<comment type="caution">
    <text evidence="5">The sequence shown here is derived from an EMBL/GenBank/DDBJ whole genome shotgun (WGS) entry which is preliminary data.</text>
</comment>
<keyword evidence="2" id="KW-0902">Two-component regulatory system</keyword>
<dbReference type="PANTHER" id="PTHR44591">
    <property type="entry name" value="STRESS RESPONSE REGULATOR PROTEIN 1"/>
    <property type="match status" value="1"/>
</dbReference>
<organism evidence="5 6">
    <name type="scientific">Okeania hirsuta</name>
    <dbReference type="NCBI Taxonomy" id="1458930"/>
    <lineage>
        <taxon>Bacteria</taxon>
        <taxon>Bacillati</taxon>
        <taxon>Cyanobacteriota</taxon>
        <taxon>Cyanophyceae</taxon>
        <taxon>Oscillatoriophycideae</taxon>
        <taxon>Oscillatoriales</taxon>
        <taxon>Microcoleaceae</taxon>
        <taxon>Okeania</taxon>
    </lineage>
</organism>
<dbReference type="GO" id="GO:0000160">
    <property type="term" value="P:phosphorelay signal transduction system"/>
    <property type="evidence" value="ECO:0007669"/>
    <property type="project" value="UniProtKB-KW"/>
</dbReference>
<evidence type="ECO:0000259" key="4">
    <source>
        <dbReference type="PROSITE" id="PS50110"/>
    </source>
</evidence>
<dbReference type="InterPro" id="IPR050595">
    <property type="entry name" value="Bact_response_regulator"/>
</dbReference>
<dbReference type="InterPro" id="IPR024186">
    <property type="entry name" value="Sig_transdc_resp-reg_PatA"/>
</dbReference>
<protein>
    <recommendedName>
        <fullName evidence="2">Protein PatA</fullName>
    </recommendedName>
</protein>
<dbReference type="PANTHER" id="PTHR44591:SF23">
    <property type="entry name" value="CHEY SUBFAMILY"/>
    <property type="match status" value="1"/>
</dbReference>
<dbReference type="InterPro" id="IPR011006">
    <property type="entry name" value="CheY-like_superfamily"/>
</dbReference>
<evidence type="ECO:0000256" key="1">
    <source>
        <dbReference type="ARBA" id="ARBA00022553"/>
    </source>
</evidence>
<proteinExistence type="evidence at transcript level"/>
<dbReference type="OrthoDB" id="505173at2"/>
<keyword evidence="2" id="KW-0364">Heterocyst</keyword>
<comment type="function">
    <text evidence="2">Controls heterocyst pattern formation.</text>
</comment>
<dbReference type="GO" id="GO:0043158">
    <property type="term" value="P:heterocyst development"/>
    <property type="evidence" value="ECO:0007669"/>
    <property type="project" value="UniProtKB-KW"/>
</dbReference>
<gene>
    <name evidence="5" type="ORF">D5R40_10335</name>
</gene>
<dbReference type="InterPro" id="IPR025497">
    <property type="entry name" value="PatA-like_N"/>
</dbReference>
<evidence type="ECO:0000256" key="3">
    <source>
        <dbReference type="PROSITE-ProRule" id="PRU00169"/>
    </source>
</evidence>
<dbReference type="Pfam" id="PF00072">
    <property type="entry name" value="Response_reg"/>
    <property type="match status" value="1"/>
</dbReference>
<dbReference type="EMBL" id="RCBY01000044">
    <property type="protein sequence ID" value="RQH45704.1"/>
    <property type="molecule type" value="Genomic_DNA"/>
</dbReference>
<dbReference type="SUPFAM" id="SSF52172">
    <property type="entry name" value="CheY-like"/>
    <property type="match status" value="1"/>
</dbReference>
<keyword evidence="6" id="KW-1185">Reference proteome</keyword>
<dbReference type="PROSITE" id="PS50110">
    <property type="entry name" value="RESPONSE_REGULATORY"/>
    <property type="match status" value="1"/>
</dbReference>